<dbReference type="AlphaFoldDB" id="H1DHR1"/>
<comment type="caution">
    <text evidence="1">The sequence shown here is derived from an EMBL/GenBank/DDBJ whole genome shotgun (WGS) entry which is preliminary data.</text>
</comment>
<dbReference type="Proteomes" id="UP000004892">
    <property type="component" value="Unassembled WGS sequence"/>
</dbReference>
<dbReference type="HOGENOM" id="CLU_1609144_0_0_10"/>
<proteinExistence type="predicted"/>
<dbReference type="EMBL" id="ADMC01000023">
    <property type="protein sequence ID" value="EHP47190.1"/>
    <property type="molecule type" value="Genomic_DNA"/>
</dbReference>
<evidence type="ECO:0000313" key="1">
    <source>
        <dbReference type="EMBL" id="EHP47190.1"/>
    </source>
</evidence>
<evidence type="ECO:0000313" key="2">
    <source>
        <dbReference type="Proteomes" id="UP000004892"/>
    </source>
</evidence>
<dbReference type="STRING" id="742817.HMPREF9449_01797"/>
<reference evidence="1 2" key="1">
    <citation type="submission" date="2012-01" db="EMBL/GenBank/DDBJ databases">
        <title>The Genome Sequence of Odoribacter laneus YIT 12061.</title>
        <authorList>
            <consortium name="The Broad Institute Genome Sequencing Platform"/>
            <person name="Earl A."/>
            <person name="Ward D."/>
            <person name="Feldgarden M."/>
            <person name="Gevers D."/>
            <person name="Morotomi M."/>
            <person name="Young S.K."/>
            <person name="Zeng Q."/>
            <person name="Gargeya S."/>
            <person name="Fitzgerald M."/>
            <person name="Haas B."/>
            <person name="Abouelleil A."/>
            <person name="Alvarado L."/>
            <person name="Arachchi H.M."/>
            <person name="Berlin A."/>
            <person name="Chapman S.B."/>
            <person name="Gearin G."/>
            <person name="Goldberg J."/>
            <person name="Griggs A."/>
            <person name="Gujja S."/>
            <person name="Hansen M."/>
            <person name="Heiman D."/>
            <person name="Howarth C."/>
            <person name="Larimer J."/>
            <person name="Lui A."/>
            <person name="MacDonald P.J.P."/>
            <person name="McCowen C."/>
            <person name="Montmayeur A."/>
            <person name="Murphy C."/>
            <person name="Neiman D."/>
            <person name="Pearson M."/>
            <person name="Priest M."/>
            <person name="Roberts A."/>
            <person name="Saif S."/>
            <person name="Shea T."/>
            <person name="Sisk P."/>
            <person name="Stolte C."/>
            <person name="Sykes S."/>
            <person name="Wortman J."/>
            <person name="Nusbaum C."/>
            <person name="Birren B."/>
        </authorList>
    </citation>
    <scope>NUCLEOTIDE SEQUENCE [LARGE SCALE GENOMIC DNA]</scope>
    <source>
        <strain evidence="1 2">YIT 12061</strain>
    </source>
</reference>
<organism evidence="1 2">
    <name type="scientific">Odoribacter laneus YIT 12061</name>
    <dbReference type="NCBI Taxonomy" id="742817"/>
    <lineage>
        <taxon>Bacteria</taxon>
        <taxon>Pseudomonadati</taxon>
        <taxon>Bacteroidota</taxon>
        <taxon>Bacteroidia</taxon>
        <taxon>Bacteroidales</taxon>
        <taxon>Odoribacteraceae</taxon>
        <taxon>Odoribacter</taxon>
    </lineage>
</organism>
<accession>H1DHR1</accession>
<gene>
    <name evidence="1" type="ORF">HMPREF9449_01797</name>
</gene>
<name>H1DHR1_9BACT</name>
<keyword evidence="2" id="KW-1185">Reference proteome</keyword>
<dbReference type="RefSeq" id="WP_009136945.1">
    <property type="nucleotide sequence ID" value="NZ_JH594596.1"/>
</dbReference>
<sequence>MILIDIWISSAEIRRRVEHETINLAKIYQSQGQGHLMDSIILDQDQLLIFRTFFKEAIETVNDKCSPYIRQNTIQRGEEYENTTKLDEDFYTILNMPDSFAQQATSGIDRAIYNYLVSWVIYRWLEAKLPNEAQTFKQRADKNLENLSMRLERRIKPLRRPYRLF</sequence>
<protein>
    <submittedName>
        <fullName evidence="1">Uncharacterized protein</fullName>
    </submittedName>
</protein>
<dbReference type="GeneID" id="98069360"/>